<comment type="caution">
    <text evidence="1">The sequence shown here is derived from an EMBL/GenBank/DDBJ whole genome shotgun (WGS) entry which is preliminary data.</text>
</comment>
<protein>
    <recommendedName>
        <fullName evidence="3">DUF4393 domain-containing protein</fullName>
    </recommendedName>
</protein>
<proteinExistence type="predicted"/>
<sequence length="233" mass="26244">MDIRKELKITKGDVVHAAVKSTVSLIPGVGGYLSEAFSLLITEPAEKRKENILVMIDGRLRELEERSFDIESLATNELFLSSVLQATQIAMRTHQKDKIMALLNAITSVATEQSLDDSQVHMFLSFIESFNEWHLKILLFFDNPKENLISKGLSHDFYMGGASEALYRYFPELENRKEFTKQIMNELYQRGLLSSDAGVLNTMMTGSGIVASRTSSTGKEFLSFISKPITYND</sequence>
<reference evidence="1" key="1">
    <citation type="submission" date="2020-06" db="EMBL/GenBank/DDBJ databases">
        <title>Paenibacillus sp. nov., isolated from soil.</title>
        <authorList>
            <person name="Seo Y.L."/>
        </authorList>
    </citation>
    <scope>NUCLEOTIDE SEQUENCE [LARGE SCALE GENOMIC DNA]</scope>
    <source>
        <strain evidence="1">JW14</strain>
    </source>
</reference>
<evidence type="ECO:0000313" key="2">
    <source>
        <dbReference type="Proteomes" id="UP000564806"/>
    </source>
</evidence>
<dbReference type="EMBL" id="JABWCS010000215">
    <property type="protein sequence ID" value="NUU62612.1"/>
    <property type="molecule type" value="Genomic_DNA"/>
</dbReference>
<keyword evidence="2" id="KW-1185">Reference proteome</keyword>
<gene>
    <name evidence="1" type="ORF">HPT30_19900</name>
</gene>
<evidence type="ECO:0008006" key="3">
    <source>
        <dbReference type="Google" id="ProtNLM"/>
    </source>
</evidence>
<dbReference type="RefSeq" id="WP_175373066.1">
    <property type="nucleotide sequence ID" value="NZ_JABWCS010000215.1"/>
</dbReference>
<organism evidence="1 2">
    <name type="scientific">Paenibacillus agri</name>
    <dbReference type="NCBI Taxonomy" id="2744309"/>
    <lineage>
        <taxon>Bacteria</taxon>
        <taxon>Bacillati</taxon>
        <taxon>Bacillota</taxon>
        <taxon>Bacilli</taxon>
        <taxon>Bacillales</taxon>
        <taxon>Paenibacillaceae</taxon>
        <taxon>Paenibacillus</taxon>
    </lineage>
</organism>
<dbReference type="Proteomes" id="UP000564806">
    <property type="component" value="Unassembled WGS sequence"/>
</dbReference>
<name>A0A850EUV4_9BACL</name>
<evidence type="ECO:0000313" key="1">
    <source>
        <dbReference type="EMBL" id="NUU62612.1"/>
    </source>
</evidence>
<dbReference type="AlphaFoldDB" id="A0A850EUV4"/>
<accession>A0A850EUV4</accession>